<evidence type="ECO:0000313" key="7">
    <source>
        <dbReference type="EMBL" id="GAI63050.1"/>
    </source>
</evidence>
<reference evidence="7" key="1">
    <citation type="journal article" date="2014" name="Front. Microbiol.">
        <title>High frequency of phylogenetically diverse reductive dehalogenase-homologous genes in deep subseafloor sedimentary metagenomes.</title>
        <authorList>
            <person name="Kawai M."/>
            <person name="Futagami T."/>
            <person name="Toyoda A."/>
            <person name="Takaki Y."/>
            <person name="Nishi S."/>
            <person name="Hori S."/>
            <person name="Arai W."/>
            <person name="Tsubouchi T."/>
            <person name="Morono Y."/>
            <person name="Uchiyama I."/>
            <person name="Ito T."/>
            <person name="Fujiyama A."/>
            <person name="Inagaki F."/>
            <person name="Takami H."/>
        </authorList>
    </citation>
    <scope>NUCLEOTIDE SEQUENCE</scope>
    <source>
        <strain evidence="7">Expedition CK06-06</strain>
    </source>
</reference>
<dbReference type="PANTHER" id="PTHR30520">
    <property type="entry name" value="FORMATE TRANSPORTER-RELATED"/>
    <property type="match status" value="1"/>
</dbReference>
<organism evidence="7">
    <name type="scientific">marine sediment metagenome</name>
    <dbReference type="NCBI Taxonomy" id="412755"/>
    <lineage>
        <taxon>unclassified sequences</taxon>
        <taxon>metagenomes</taxon>
        <taxon>ecological metagenomes</taxon>
    </lineage>
</organism>
<dbReference type="EMBL" id="BARV01044762">
    <property type="protein sequence ID" value="GAI63050.1"/>
    <property type="molecule type" value="Genomic_DNA"/>
</dbReference>
<keyword evidence="4 6" id="KW-0472">Membrane</keyword>
<evidence type="ECO:0000256" key="6">
    <source>
        <dbReference type="SAM" id="Phobius"/>
    </source>
</evidence>
<keyword evidence="2 6" id="KW-0812">Transmembrane</keyword>
<feature type="non-terminal residue" evidence="7">
    <location>
        <position position="1"/>
    </location>
</feature>
<dbReference type="Pfam" id="PF01226">
    <property type="entry name" value="Form_Nir_trans"/>
    <property type="match status" value="1"/>
</dbReference>
<evidence type="ECO:0000256" key="1">
    <source>
        <dbReference type="ARBA" id="ARBA00004141"/>
    </source>
</evidence>
<accession>X1RIR9</accession>
<dbReference type="InterPro" id="IPR023271">
    <property type="entry name" value="Aquaporin-like"/>
</dbReference>
<dbReference type="GO" id="GO:0005886">
    <property type="term" value="C:plasma membrane"/>
    <property type="evidence" value="ECO:0007669"/>
    <property type="project" value="TreeGrafter"/>
</dbReference>
<dbReference type="PANTHER" id="PTHR30520:SF6">
    <property type="entry name" value="FORMATE_NITRATE FAMILY TRANSPORTER (EUROFUNG)"/>
    <property type="match status" value="1"/>
</dbReference>
<proteinExistence type="inferred from homology"/>
<dbReference type="InterPro" id="IPR024002">
    <property type="entry name" value="For/NO2_transpt_CS"/>
</dbReference>
<gene>
    <name evidence="7" type="ORF">S06H3_66024</name>
</gene>
<name>X1RIR9_9ZZZZ</name>
<evidence type="ECO:0000256" key="3">
    <source>
        <dbReference type="ARBA" id="ARBA00022989"/>
    </source>
</evidence>
<dbReference type="Gene3D" id="1.20.1080.10">
    <property type="entry name" value="Glycerol uptake facilitator protein"/>
    <property type="match status" value="1"/>
</dbReference>
<keyword evidence="3 6" id="KW-1133">Transmembrane helix</keyword>
<comment type="subcellular location">
    <subcellularLocation>
        <location evidence="1">Membrane</location>
        <topology evidence="1">Multi-pass membrane protein</topology>
    </subcellularLocation>
</comment>
<feature type="non-terminal residue" evidence="7">
    <location>
        <position position="75"/>
    </location>
</feature>
<dbReference type="AlphaFoldDB" id="X1RIR9"/>
<dbReference type="InterPro" id="IPR000292">
    <property type="entry name" value="For/NO2_transpt"/>
</dbReference>
<sequence>LVFFANLAGGLSLAGLMFYTHQWAFDGYGVGANALLIANAKVNLGFGSALARGILCNVLVCLAIWLCFRARTVTG</sequence>
<dbReference type="GO" id="GO:0015499">
    <property type="term" value="F:formate transmembrane transporter activity"/>
    <property type="evidence" value="ECO:0007669"/>
    <property type="project" value="TreeGrafter"/>
</dbReference>
<dbReference type="PROSITE" id="PS01006">
    <property type="entry name" value="FORMATE_NITRITE_TP_2"/>
    <property type="match status" value="1"/>
</dbReference>
<evidence type="ECO:0000256" key="5">
    <source>
        <dbReference type="ARBA" id="ARBA00049660"/>
    </source>
</evidence>
<comment type="similarity">
    <text evidence="5">Belongs to the FNT transporter (TC 1.A.16) family.</text>
</comment>
<evidence type="ECO:0000256" key="4">
    <source>
        <dbReference type="ARBA" id="ARBA00023136"/>
    </source>
</evidence>
<feature type="transmembrane region" description="Helical" evidence="6">
    <location>
        <begin position="49"/>
        <end position="68"/>
    </location>
</feature>
<comment type="caution">
    <text evidence="7">The sequence shown here is derived from an EMBL/GenBank/DDBJ whole genome shotgun (WGS) entry which is preliminary data.</text>
</comment>
<evidence type="ECO:0000256" key="2">
    <source>
        <dbReference type="ARBA" id="ARBA00022692"/>
    </source>
</evidence>
<protein>
    <submittedName>
        <fullName evidence="7">Uncharacterized protein</fullName>
    </submittedName>
</protein>